<feature type="compositionally biased region" description="Gly residues" evidence="2">
    <location>
        <begin position="71"/>
        <end position="84"/>
    </location>
</feature>
<dbReference type="GO" id="GO:0008270">
    <property type="term" value="F:zinc ion binding"/>
    <property type="evidence" value="ECO:0007669"/>
    <property type="project" value="UniProtKB-KW"/>
</dbReference>
<sequence>MNKPQKTTKVKRGKRHAHTHAHTHTHTRPKTQAQDLAAAEVENARKAVERKLIYLSESNRANAPIRPMKRGTGGAAVGGAGGVVSTGHGVHRRKHANKPPPQVPPKPPKIQEETSSQEKAEKYEKRTRGGYNVYLESPRRNGLTPRDYEAEAAQMAALLAAHRTSSGTTTKSGQQLKDEGKEGAQELGSYVQHHHHQLPSYSCRICGAMFHIRSLLGAHRYTHDDDFEARFRGRRQRDSSTILAAGSLCKFCDRKFDLERTLHIHQLSNCNQIPPQQRRKLAFTELAHEKKAPLPSFQRCSQHSRHSDHSDHSNHSNHSQRSHRRKMGNRSTTNIEAKQQRLHKTILQASAVHERWR</sequence>
<evidence type="ECO:0000313" key="4">
    <source>
        <dbReference type="EMBL" id="KAI8034575.1"/>
    </source>
</evidence>
<dbReference type="Gene3D" id="3.30.160.60">
    <property type="entry name" value="Classic Zinc Finger"/>
    <property type="match status" value="1"/>
</dbReference>
<feature type="compositionally biased region" description="Basic residues" evidence="2">
    <location>
        <begin position="1"/>
        <end position="29"/>
    </location>
</feature>
<dbReference type="InterPro" id="IPR013087">
    <property type="entry name" value="Znf_C2H2_type"/>
</dbReference>
<dbReference type="PROSITE" id="PS00028">
    <property type="entry name" value="ZINC_FINGER_C2H2_1"/>
    <property type="match status" value="1"/>
</dbReference>
<gene>
    <name evidence="4" type="ORF">M5D96_012628</name>
</gene>
<feature type="region of interest" description="Disordered" evidence="2">
    <location>
        <begin position="294"/>
        <end position="357"/>
    </location>
</feature>
<keyword evidence="1" id="KW-0479">Metal-binding</keyword>
<keyword evidence="5" id="KW-1185">Reference proteome</keyword>
<feature type="compositionally biased region" description="Basic and acidic residues" evidence="2">
    <location>
        <begin position="109"/>
        <end position="127"/>
    </location>
</feature>
<dbReference type="OrthoDB" id="7860087at2759"/>
<dbReference type="Proteomes" id="UP001059596">
    <property type="component" value="Unassembled WGS sequence"/>
</dbReference>
<feature type="compositionally biased region" description="Pro residues" evidence="2">
    <location>
        <begin position="98"/>
        <end position="108"/>
    </location>
</feature>
<comment type="caution">
    <text evidence="4">The sequence shown here is derived from an EMBL/GenBank/DDBJ whole genome shotgun (WGS) entry which is preliminary data.</text>
</comment>
<feature type="compositionally biased region" description="Low complexity" evidence="2">
    <location>
        <begin position="163"/>
        <end position="173"/>
    </location>
</feature>
<accession>A0A9P9YD88</accession>
<evidence type="ECO:0000313" key="5">
    <source>
        <dbReference type="Proteomes" id="UP001059596"/>
    </source>
</evidence>
<organism evidence="4 5">
    <name type="scientific">Drosophila gunungcola</name>
    <name type="common">fruit fly</name>
    <dbReference type="NCBI Taxonomy" id="103775"/>
    <lineage>
        <taxon>Eukaryota</taxon>
        <taxon>Metazoa</taxon>
        <taxon>Ecdysozoa</taxon>
        <taxon>Arthropoda</taxon>
        <taxon>Hexapoda</taxon>
        <taxon>Insecta</taxon>
        <taxon>Pterygota</taxon>
        <taxon>Neoptera</taxon>
        <taxon>Endopterygota</taxon>
        <taxon>Diptera</taxon>
        <taxon>Brachycera</taxon>
        <taxon>Muscomorpha</taxon>
        <taxon>Ephydroidea</taxon>
        <taxon>Drosophilidae</taxon>
        <taxon>Drosophila</taxon>
        <taxon>Sophophora</taxon>
    </lineage>
</organism>
<name>A0A9P9YD88_9MUSC</name>
<evidence type="ECO:0000256" key="1">
    <source>
        <dbReference type="PROSITE-ProRule" id="PRU00042"/>
    </source>
</evidence>
<proteinExistence type="predicted"/>
<evidence type="ECO:0000259" key="3">
    <source>
        <dbReference type="PROSITE" id="PS50157"/>
    </source>
</evidence>
<feature type="compositionally biased region" description="Basic residues" evidence="2">
    <location>
        <begin position="318"/>
        <end position="328"/>
    </location>
</feature>
<evidence type="ECO:0000256" key="2">
    <source>
        <dbReference type="SAM" id="MobiDB-lite"/>
    </source>
</evidence>
<dbReference type="EMBL" id="JAMKOV010000067">
    <property type="protein sequence ID" value="KAI8034575.1"/>
    <property type="molecule type" value="Genomic_DNA"/>
</dbReference>
<feature type="region of interest" description="Disordered" evidence="2">
    <location>
        <begin position="59"/>
        <end position="130"/>
    </location>
</feature>
<feature type="compositionally biased region" description="Basic and acidic residues" evidence="2">
    <location>
        <begin position="305"/>
        <end position="314"/>
    </location>
</feature>
<dbReference type="AlphaFoldDB" id="A0A9P9YD88"/>
<dbReference type="PROSITE" id="PS50157">
    <property type="entry name" value="ZINC_FINGER_C2H2_2"/>
    <property type="match status" value="1"/>
</dbReference>
<protein>
    <recommendedName>
        <fullName evidence="3">C2H2-type domain-containing protein</fullName>
    </recommendedName>
</protein>
<keyword evidence="1" id="KW-0862">Zinc</keyword>
<feature type="region of interest" description="Disordered" evidence="2">
    <location>
        <begin position="163"/>
        <end position="182"/>
    </location>
</feature>
<reference evidence="4" key="1">
    <citation type="journal article" date="2023" name="Genome Biol. Evol.">
        <title>Long-read-based Genome Assembly of Drosophila gunungcola Reveals Fewer Chemosensory Genes in Flower-breeding Species.</title>
        <authorList>
            <person name="Negi A."/>
            <person name="Liao B.Y."/>
            <person name="Yeh S.D."/>
        </authorList>
    </citation>
    <scope>NUCLEOTIDE SEQUENCE</scope>
    <source>
        <strain evidence="4">Sukarami</strain>
    </source>
</reference>
<keyword evidence="1" id="KW-0863">Zinc-finger</keyword>
<feature type="domain" description="C2H2-type" evidence="3">
    <location>
        <begin position="201"/>
        <end position="228"/>
    </location>
</feature>
<feature type="region of interest" description="Disordered" evidence="2">
    <location>
        <begin position="1"/>
        <end position="36"/>
    </location>
</feature>